<proteinExistence type="predicted"/>
<protein>
    <submittedName>
        <fullName evidence="2">Uncharacterized protein</fullName>
    </submittedName>
</protein>
<dbReference type="EMBL" id="ML735347">
    <property type="protein sequence ID" value="KAE8385022.1"/>
    <property type="molecule type" value="Genomic_DNA"/>
</dbReference>
<feature type="compositionally biased region" description="Basic and acidic residues" evidence="1">
    <location>
        <begin position="39"/>
        <end position="48"/>
    </location>
</feature>
<name>A0A5N6FF10_PETAA</name>
<feature type="region of interest" description="Disordered" evidence="1">
    <location>
        <begin position="1"/>
        <end position="84"/>
    </location>
</feature>
<accession>A0A5N6FF10</accession>
<feature type="compositionally biased region" description="Polar residues" evidence="1">
    <location>
        <begin position="62"/>
        <end position="72"/>
    </location>
</feature>
<evidence type="ECO:0000256" key="1">
    <source>
        <dbReference type="SAM" id="MobiDB-lite"/>
    </source>
</evidence>
<dbReference type="AlphaFoldDB" id="A0A5N6FF10"/>
<evidence type="ECO:0000313" key="2">
    <source>
        <dbReference type="EMBL" id="KAE8385022.1"/>
    </source>
</evidence>
<accession>A0A5N7BT60</accession>
<dbReference type="Proteomes" id="UP000326877">
    <property type="component" value="Unassembled WGS sequence"/>
</dbReference>
<organism evidence="2">
    <name type="scientific">Petromyces alliaceus</name>
    <name type="common">Aspergillus alliaceus</name>
    <dbReference type="NCBI Taxonomy" id="209559"/>
    <lineage>
        <taxon>Eukaryota</taxon>
        <taxon>Fungi</taxon>
        <taxon>Dikarya</taxon>
        <taxon>Ascomycota</taxon>
        <taxon>Pezizomycotina</taxon>
        <taxon>Eurotiomycetes</taxon>
        <taxon>Eurotiomycetidae</taxon>
        <taxon>Eurotiales</taxon>
        <taxon>Aspergillaceae</taxon>
        <taxon>Aspergillus</taxon>
        <taxon>Aspergillus subgen. Circumdati</taxon>
    </lineage>
</organism>
<sequence length="84" mass="9413">MSSLHEPRGNLPALNAVPLSQIAPENRRETRGSNSTESDMSHYLHFEDNDCFFPPGELGQKPPTQGDRQSPRLSVMEQPRAPEK</sequence>
<reference evidence="2" key="1">
    <citation type="submission" date="2019-04" db="EMBL/GenBank/DDBJ databases">
        <title>Friends and foes A comparative genomics studyof 23 Aspergillus species from section Flavi.</title>
        <authorList>
            <consortium name="DOE Joint Genome Institute"/>
            <person name="Kjaerbolling I."/>
            <person name="Vesth T."/>
            <person name="Frisvad J.C."/>
            <person name="Nybo J.L."/>
            <person name="Theobald S."/>
            <person name="Kildgaard S."/>
            <person name="Isbrandt T."/>
            <person name="Kuo A."/>
            <person name="Sato A."/>
            <person name="Lyhne E.K."/>
            <person name="Kogle M.E."/>
            <person name="Wiebenga A."/>
            <person name="Kun R.S."/>
            <person name="Lubbers R.J."/>
            <person name="Makela M.R."/>
            <person name="Barry K."/>
            <person name="Chovatia M."/>
            <person name="Clum A."/>
            <person name="Daum C."/>
            <person name="Haridas S."/>
            <person name="He G."/>
            <person name="LaButti K."/>
            <person name="Lipzen A."/>
            <person name="Mondo S."/>
            <person name="Riley R."/>
            <person name="Salamov A."/>
            <person name="Simmons B.A."/>
            <person name="Magnuson J.K."/>
            <person name="Henrissat B."/>
            <person name="Mortensen U.H."/>
            <person name="Larsen T.O."/>
            <person name="Devries R.P."/>
            <person name="Grigoriev I.V."/>
            <person name="Machida M."/>
            <person name="Baker S.E."/>
            <person name="Andersen M.R."/>
        </authorList>
    </citation>
    <scope>NUCLEOTIDE SEQUENCE [LARGE SCALE GENOMIC DNA]</scope>
    <source>
        <strain evidence="2">IBT 14317</strain>
    </source>
</reference>
<gene>
    <name evidence="2" type="ORF">BDV23DRAFT_165677</name>
</gene>
<dbReference type="OrthoDB" id="4475146at2759"/>